<feature type="domain" description="RING-type" evidence="10">
    <location>
        <begin position="33"/>
        <end position="73"/>
    </location>
</feature>
<dbReference type="Pfam" id="PF13639">
    <property type="entry name" value="zf-RING_2"/>
    <property type="match status" value="1"/>
</dbReference>
<evidence type="ECO:0000256" key="7">
    <source>
        <dbReference type="ARBA" id="ARBA00022833"/>
    </source>
</evidence>
<sequence>MEVPDMEVKNKGNMTSVAAFVEGGIQEACADSCSICLEDFSETNPSTVTSCKHDFHLQCILEWCQRSSQCPMCWQSIGFKDLTSQELFEAVVHERDLRATSSRNATIFQHLAFGDFDLQHLLSMGVSEADIEERIIQHLAAATVMGRAHHLGWREGNRTRSYPHGRPPFIVFSTPPPGAVSAAGGGTEPTAIPVGNPSSPLNSEGDEPSQQIPSLQSSLPSGSTVRETICVLSNDRSSTVQSAPPDQGRAGPSELKSFSESLRSRLGSVSMRYKENISKGARGWRERLFSHGTSMSDIGSEVRREFNAGIASVSRLMERLETREDNDRAGDSSLSNHLAAETSNLNNGEVREVNTQHENTPAACSAGPRSD</sequence>
<organism evidence="11 12">
    <name type="scientific">Acacia crassicarpa</name>
    <name type="common">northern wattle</name>
    <dbReference type="NCBI Taxonomy" id="499986"/>
    <lineage>
        <taxon>Eukaryota</taxon>
        <taxon>Viridiplantae</taxon>
        <taxon>Streptophyta</taxon>
        <taxon>Embryophyta</taxon>
        <taxon>Tracheophyta</taxon>
        <taxon>Spermatophyta</taxon>
        <taxon>Magnoliopsida</taxon>
        <taxon>eudicotyledons</taxon>
        <taxon>Gunneridae</taxon>
        <taxon>Pentapetalae</taxon>
        <taxon>rosids</taxon>
        <taxon>fabids</taxon>
        <taxon>Fabales</taxon>
        <taxon>Fabaceae</taxon>
        <taxon>Caesalpinioideae</taxon>
        <taxon>mimosoid clade</taxon>
        <taxon>Acacieae</taxon>
        <taxon>Acacia</taxon>
    </lineage>
</organism>
<evidence type="ECO:0000256" key="1">
    <source>
        <dbReference type="ARBA" id="ARBA00000900"/>
    </source>
</evidence>
<evidence type="ECO:0000256" key="9">
    <source>
        <dbReference type="SAM" id="MobiDB-lite"/>
    </source>
</evidence>
<feature type="compositionally biased region" description="Polar residues" evidence="9">
    <location>
        <begin position="235"/>
        <end position="244"/>
    </location>
</feature>
<dbReference type="PANTHER" id="PTHR46463">
    <property type="entry name" value="ZINC FINGER, RING/FYVE/PHD-TYPE"/>
    <property type="match status" value="1"/>
</dbReference>
<evidence type="ECO:0000313" key="12">
    <source>
        <dbReference type="Proteomes" id="UP001293593"/>
    </source>
</evidence>
<keyword evidence="6" id="KW-0833">Ubl conjugation pathway</keyword>
<comment type="catalytic activity">
    <reaction evidence="1">
        <text>S-ubiquitinyl-[E2 ubiquitin-conjugating enzyme]-L-cysteine + [acceptor protein]-L-lysine = [E2 ubiquitin-conjugating enzyme]-L-cysteine + N(6)-ubiquitinyl-[acceptor protein]-L-lysine.</text>
        <dbReference type="EC" id="2.3.2.27"/>
    </reaction>
</comment>
<accession>A0AAE1TEH5</accession>
<evidence type="ECO:0000256" key="8">
    <source>
        <dbReference type="PROSITE-ProRule" id="PRU00175"/>
    </source>
</evidence>
<evidence type="ECO:0000259" key="10">
    <source>
        <dbReference type="PROSITE" id="PS50089"/>
    </source>
</evidence>
<evidence type="ECO:0000313" key="11">
    <source>
        <dbReference type="EMBL" id="KAK4281751.1"/>
    </source>
</evidence>
<dbReference type="SMART" id="SM00184">
    <property type="entry name" value="RING"/>
    <property type="match status" value="1"/>
</dbReference>
<dbReference type="PANTHER" id="PTHR46463:SF78">
    <property type="entry name" value="RING-TYPE DOMAIN-CONTAINING PROTEIN"/>
    <property type="match status" value="1"/>
</dbReference>
<feature type="region of interest" description="Disordered" evidence="9">
    <location>
        <begin position="322"/>
        <end position="371"/>
    </location>
</feature>
<dbReference type="EMBL" id="JAWXYG010000002">
    <property type="protein sequence ID" value="KAK4281751.1"/>
    <property type="molecule type" value="Genomic_DNA"/>
</dbReference>
<dbReference type="EC" id="2.3.2.27" evidence="2"/>
<feature type="compositionally biased region" description="Polar residues" evidence="9">
    <location>
        <begin position="332"/>
        <end position="347"/>
    </location>
</feature>
<reference evidence="11" key="1">
    <citation type="submission" date="2023-10" db="EMBL/GenBank/DDBJ databases">
        <title>Chromosome-level genome of the transformable northern wattle, Acacia crassicarpa.</title>
        <authorList>
            <person name="Massaro I."/>
            <person name="Sinha N.R."/>
            <person name="Poethig S."/>
            <person name="Leichty A.R."/>
        </authorList>
    </citation>
    <scope>NUCLEOTIDE SEQUENCE</scope>
    <source>
        <strain evidence="11">Acra3RX</strain>
        <tissue evidence="11">Leaf</tissue>
    </source>
</reference>
<proteinExistence type="predicted"/>
<keyword evidence="4" id="KW-0479">Metal-binding</keyword>
<comment type="caution">
    <text evidence="11">The sequence shown here is derived from an EMBL/GenBank/DDBJ whole genome shotgun (WGS) entry which is preliminary data.</text>
</comment>
<evidence type="ECO:0000256" key="5">
    <source>
        <dbReference type="ARBA" id="ARBA00022771"/>
    </source>
</evidence>
<dbReference type="InterPro" id="IPR001841">
    <property type="entry name" value="Znf_RING"/>
</dbReference>
<dbReference type="PROSITE" id="PS50089">
    <property type="entry name" value="ZF_RING_2"/>
    <property type="match status" value="1"/>
</dbReference>
<feature type="compositionally biased region" description="Low complexity" evidence="9">
    <location>
        <begin position="208"/>
        <end position="223"/>
    </location>
</feature>
<feature type="region of interest" description="Disordered" evidence="9">
    <location>
        <begin position="235"/>
        <end position="257"/>
    </location>
</feature>
<dbReference type="Gene3D" id="3.30.40.10">
    <property type="entry name" value="Zinc/RING finger domain, C3HC4 (zinc finger)"/>
    <property type="match status" value="1"/>
</dbReference>
<keyword evidence="7" id="KW-0862">Zinc</keyword>
<keyword evidence="12" id="KW-1185">Reference proteome</keyword>
<dbReference type="Proteomes" id="UP001293593">
    <property type="component" value="Unassembled WGS sequence"/>
</dbReference>
<evidence type="ECO:0000256" key="4">
    <source>
        <dbReference type="ARBA" id="ARBA00022723"/>
    </source>
</evidence>
<name>A0AAE1TEH5_9FABA</name>
<evidence type="ECO:0000256" key="2">
    <source>
        <dbReference type="ARBA" id="ARBA00012483"/>
    </source>
</evidence>
<keyword evidence="5 8" id="KW-0863">Zinc-finger</keyword>
<dbReference type="GO" id="GO:0008270">
    <property type="term" value="F:zinc ion binding"/>
    <property type="evidence" value="ECO:0007669"/>
    <property type="project" value="UniProtKB-KW"/>
</dbReference>
<dbReference type="InterPro" id="IPR013083">
    <property type="entry name" value="Znf_RING/FYVE/PHD"/>
</dbReference>
<gene>
    <name evidence="11" type="ORF">QN277_013207</name>
</gene>
<evidence type="ECO:0000256" key="3">
    <source>
        <dbReference type="ARBA" id="ARBA00022679"/>
    </source>
</evidence>
<dbReference type="GO" id="GO:0061630">
    <property type="term" value="F:ubiquitin protein ligase activity"/>
    <property type="evidence" value="ECO:0007669"/>
    <property type="project" value="UniProtKB-EC"/>
</dbReference>
<feature type="region of interest" description="Disordered" evidence="9">
    <location>
        <begin position="175"/>
        <end position="223"/>
    </location>
</feature>
<protein>
    <recommendedName>
        <fullName evidence="2">RING-type E3 ubiquitin transferase</fullName>
        <ecNumber evidence="2">2.3.2.27</ecNumber>
    </recommendedName>
</protein>
<keyword evidence="3" id="KW-0808">Transferase</keyword>
<evidence type="ECO:0000256" key="6">
    <source>
        <dbReference type="ARBA" id="ARBA00022786"/>
    </source>
</evidence>
<dbReference type="AlphaFoldDB" id="A0AAE1TEH5"/>
<dbReference type="SUPFAM" id="SSF57850">
    <property type="entry name" value="RING/U-box"/>
    <property type="match status" value="1"/>
</dbReference>